<dbReference type="PROSITE" id="PS50158">
    <property type="entry name" value="ZF_CCHC"/>
    <property type="match status" value="1"/>
</dbReference>
<dbReference type="SUPFAM" id="SSF54928">
    <property type="entry name" value="RNA-binding domain, RBD"/>
    <property type="match status" value="1"/>
</dbReference>
<dbReference type="Pfam" id="PF00098">
    <property type="entry name" value="zf-CCHC"/>
    <property type="match status" value="1"/>
</dbReference>
<dbReference type="KEGG" id="bvg:104908831"/>
<evidence type="ECO:0000256" key="2">
    <source>
        <dbReference type="PROSITE-ProRule" id="PRU00176"/>
    </source>
</evidence>
<dbReference type="Proteomes" id="UP000035740">
    <property type="component" value="Unassembled WGS sequence"/>
</dbReference>
<reference evidence="6 7" key="1">
    <citation type="journal article" date="2014" name="Nature">
        <title>The genome of the recently domesticated crop plant sugar beet (Beta vulgaris).</title>
        <authorList>
            <person name="Dohm J.C."/>
            <person name="Minoche A.E."/>
            <person name="Holtgrawe D."/>
            <person name="Capella-Gutierrez S."/>
            <person name="Zakrzewski F."/>
            <person name="Tafer H."/>
            <person name="Rupp O."/>
            <person name="Sorensen T.R."/>
            <person name="Stracke R."/>
            <person name="Reinhardt R."/>
            <person name="Goesmann A."/>
            <person name="Kraft T."/>
            <person name="Schulz B."/>
            <person name="Stadler P.F."/>
            <person name="Schmidt T."/>
            <person name="Gabaldon T."/>
            <person name="Lehrach H."/>
            <person name="Weisshaar B."/>
            <person name="Himmelbauer H."/>
        </authorList>
    </citation>
    <scope>NUCLEOTIDE SEQUENCE [LARGE SCALE GENOMIC DNA]</scope>
    <source>
        <tissue evidence="6">Taproot</tissue>
    </source>
</reference>
<accession>A0A0J8B731</accession>
<dbReference type="SMART" id="SM00343">
    <property type="entry name" value="ZnF_C2HC"/>
    <property type="match status" value="1"/>
</dbReference>
<dbReference type="GO" id="GO:0003729">
    <property type="term" value="F:mRNA binding"/>
    <property type="evidence" value="ECO:0007669"/>
    <property type="project" value="TreeGrafter"/>
</dbReference>
<dbReference type="InterPro" id="IPR036875">
    <property type="entry name" value="Znf_CCHC_sf"/>
</dbReference>
<dbReference type="AlphaFoldDB" id="A0A0J8B731"/>
<feature type="compositionally biased region" description="Polar residues" evidence="3">
    <location>
        <begin position="142"/>
        <end position="154"/>
    </location>
</feature>
<dbReference type="PROSITE" id="PS50102">
    <property type="entry name" value="RRM"/>
    <property type="match status" value="1"/>
</dbReference>
<evidence type="ECO:0000256" key="3">
    <source>
        <dbReference type="SAM" id="MobiDB-lite"/>
    </source>
</evidence>
<feature type="domain" description="RRM" evidence="4">
    <location>
        <begin position="7"/>
        <end position="85"/>
    </location>
</feature>
<dbReference type="GO" id="GO:0005634">
    <property type="term" value="C:nucleus"/>
    <property type="evidence" value="ECO:0007669"/>
    <property type="project" value="TreeGrafter"/>
</dbReference>
<feature type="region of interest" description="Disordered" evidence="3">
    <location>
        <begin position="89"/>
        <end position="112"/>
    </location>
</feature>
<dbReference type="GO" id="GO:0008270">
    <property type="term" value="F:zinc ion binding"/>
    <property type="evidence" value="ECO:0007669"/>
    <property type="project" value="UniProtKB-KW"/>
</dbReference>
<keyword evidence="7" id="KW-1185">Reference proteome</keyword>
<evidence type="ECO:0000259" key="5">
    <source>
        <dbReference type="PROSITE" id="PS50158"/>
    </source>
</evidence>
<protein>
    <submittedName>
        <fullName evidence="6">Uncharacterized protein</fullName>
    </submittedName>
</protein>
<dbReference type="Gene3D" id="4.10.60.10">
    <property type="entry name" value="Zinc finger, CCHC-type"/>
    <property type="match status" value="1"/>
</dbReference>
<dbReference type="SMART" id="SM00360">
    <property type="entry name" value="RRM"/>
    <property type="match status" value="1"/>
</dbReference>
<dbReference type="OMA" id="WDMTERE"/>
<proteinExistence type="predicted"/>
<feature type="domain" description="CCHC-type" evidence="5">
    <location>
        <begin position="121"/>
        <end position="136"/>
    </location>
</feature>
<dbReference type="Pfam" id="PF00076">
    <property type="entry name" value="RRM_1"/>
    <property type="match status" value="1"/>
</dbReference>
<feature type="compositionally biased region" description="Basic and acidic residues" evidence="3">
    <location>
        <begin position="155"/>
        <end position="164"/>
    </location>
</feature>
<feature type="compositionally biased region" description="Basic and acidic residues" evidence="3">
    <location>
        <begin position="240"/>
        <end position="262"/>
    </location>
</feature>
<evidence type="ECO:0000313" key="7">
    <source>
        <dbReference type="Proteomes" id="UP000035740"/>
    </source>
</evidence>
<evidence type="ECO:0000259" key="4">
    <source>
        <dbReference type="PROSITE" id="PS50102"/>
    </source>
</evidence>
<dbReference type="Gene3D" id="3.30.70.330">
    <property type="match status" value="1"/>
</dbReference>
<keyword evidence="1" id="KW-0479">Metal-binding</keyword>
<feature type="compositionally biased region" description="Basic and acidic residues" evidence="3">
    <location>
        <begin position="216"/>
        <end position="231"/>
    </location>
</feature>
<sequence>MAGREDYRIFVGGLGWNTSQRHLEDEFARYGKIIDCLVMVDRETGRPRGFGFITFADRRAMEDAIRGMHGRELDGRVISVNKAEPRMGAEDPYAAYGGDRRSGGRESYRGGDKLGDRSDECFKCGRAGHWARDCPSSGGGRYSSQSEFGRSSLQGERDYDRYYERPSGGRYESRDRLDNRDGYGPRDRYSNDRYPSAGDRFGSDRFADRYPQNGYGRDRDYERDGGIRGGDRYAAGGPTRYDKGSFRDRAHPYDAPRRSSRR</sequence>
<organism evidence="6 7">
    <name type="scientific">Beta vulgaris subsp. vulgaris</name>
    <name type="common">Beet</name>
    <dbReference type="NCBI Taxonomy" id="3555"/>
    <lineage>
        <taxon>Eukaryota</taxon>
        <taxon>Viridiplantae</taxon>
        <taxon>Streptophyta</taxon>
        <taxon>Embryophyta</taxon>
        <taxon>Tracheophyta</taxon>
        <taxon>Spermatophyta</taxon>
        <taxon>Magnoliopsida</taxon>
        <taxon>eudicotyledons</taxon>
        <taxon>Gunneridae</taxon>
        <taxon>Pentapetalae</taxon>
        <taxon>Caryophyllales</taxon>
        <taxon>Chenopodiaceae</taxon>
        <taxon>Betoideae</taxon>
        <taxon>Beta</taxon>
    </lineage>
</organism>
<keyword evidence="1" id="KW-0863">Zinc-finger</keyword>
<dbReference type="InterPro" id="IPR001878">
    <property type="entry name" value="Znf_CCHC"/>
</dbReference>
<name>A0A0J8B731_BETVV</name>
<dbReference type="eggNOG" id="KOG0118">
    <property type="taxonomic scope" value="Eukaryota"/>
</dbReference>
<feature type="compositionally biased region" description="Basic and acidic residues" evidence="3">
    <location>
        <begin position="98"/>
        <end position="112"/>
    </location>
</feature>
<feature type="compositionally biased region" description="Basic and acidic residues" evidence="3">
    <location>
        <begin position="171"/>
        <end position="191"/>
    </location>
</feature>
<dbReference type="PANTHER" id="PTHR48031">
    <property type="entry name" value="SRA STEM-LOOP-INTERACTING RNA-BINDING PROTEIN, MITOCHONDRIAL"/>
    <property type="match status" value="1"/>
</dbReference>
<dbReference type="OrthoDB" id="439808at2759"/>
<keyword evidence="2" id="KW-0694">RNA-binding</keyword>
<evidence type="ECO:0000313" key="6">
    <source>
        <dbReference type="EMBL" id="KMS97044.1"/>
    </source>
</evidence>
<dbReference type="InterPro" id="IPR012677">
    <property type="entry name" value="Nucleotide-bd_a/b_plait_sf"/>
</dbReference>
<dbReference type="InterPro" id="IPR035979">
    <property type="entry name" value="RBD_domain_sf"/>
</dbReference>
<gene>
    <name evidence="6" type="ORF">BVRB_7g179050</name>
</gene>
<keyword evidence="1" id="KW-0862">Zinc</keyword>
<dbReference type="InterPro" id="IPR000504">
    <property type="entry name" value="RRM_dom"/>
</dbReference>
<dbReference type="PANTHER" id="PTHR48031:SF2">
    <property type="entry name" value="RNA-BINDING PROTEIN 4"/>
    <property type="match status" value="1"/>
</dbReference>
<dbReference type="EMBL" id="KQ090342">
    <property type="protein sequence ID" value="KMS97044.1"/>
    <property type="molecule type" value="Genomic_DNA"/>
</dbReference>
<dbReference type="Gramene" id="KMS97044">
    <property type="protein sequence ID" value="KMS97044"/>
    <property type="gene ID" value="BVRB_7g179050"/>
</dbReference>
<dbReference type="SUPFAM" id="SSF57756">
    <property type="entry name" value="Retrovirus zinc finger-like domains"/>
    <property type="match status" value="1"/>
</dbReference>
<feature type="region of interest" description="Disordered" evidence="3">
    <location>
        <begin position="134"/>
        <end position="262"/>
    </location>
</feature>
<evidence type="ECO:0000256" key="1">
    <source>
        <dbReference type="PROSITE-ProRule" id="PRU00047"/>
    </source>
</evidence>